<keyword evidence="1" id="KW-0732">Signal</keyword>
<protein>
    <recommendedName>
        <fullName evidence="4">Pilin (Type 1 fimbria component protein)</fullName>
    </recommendedName>
</protein>
<evidence type="ECO:0000313" key="2">
    <source>
        <dbReference type="EMBL" id="SEE91789.1"/>
    </source>
</evidence>
<proteinExistence type="predicted"/>
<dbReference type="Pfam" id="PF06551">
    <property type="entry name" value="DUF1120"/>
    <property type="match status" value="1"/>
</dbReference>
<dbReference type="InterPro" id="IPR010546">
    <property type="entry name" value="DUF1120"/>
</dbReference>
<dbReference type="RefSeq" id="WP_084323712.1">
    <property type="nucleotide sequence ID" value="NZ_FNTY01000002.1"/>
</dbReference>
<evidence type="ECO:0000256" key="1">
    <source>
        <dbReference type="SAM" id="SignalP"/>
    </source>
</evidence>
<evidence type="ECO:0000313" key="3">
    <source>
        <dbReference type="Proteomes" id="UP000198985"/>
    </source>
</evidence>
<organism evidence="2 3">
    <name type="scientific">Pseudomonas migulae</name>
    <dbReference type="NCBI Taxonomy" id="78543"/>
    <lineage>
        <taxon>Bacteria</taxon>
        <taxon>Pseudomonadati</taxon>
        <taxon>Pseudomonadota</taxon>
        <taxon>Gammaproteobacteria</taxon>
        <taxon>Pseudomonadales</taxon>
        <taxon>Pseudomonadaceae</taxon>
        <taxon>Pseudomonas</taxon>
    </lineage>
</organism>
<name>A0A1H5MQY5_9PSED</name>
<dbReference type="AlphaFoldDB" id="A0A1H5MQY5"/>
<feature type="signal peptide" evidence="1">
    <location>
        <begin position="1"/>
        <end position="22"/>
    </location>
</feature>
<dbReference type="Proteomes" id="UP000198985">
    <property type="component" value="Unassembled WGS sequence"/>
</dbReference>
<feature type="chain" id="PRO_5011496772" description="Pilin (Type 1 fimbria component protein)" evidence="1">
    <location>
        <begin position="23"/>
        <end position="210"/>
    </location>
</feature>
<sequence length="210" mass="22304">MTKHLSLLTAALLLTGASSAFAASQTDLTVTGTITPVACTPSLANSGIVNYTKISVKDLNLTTATDLGPETIQLTLNCNESARFAIRTIDNQENASAPSSDITFGLGLINGTEKLGYYNLRLQNPVADVPVTRLESNDKGATWRVSGGGLVRKTQWMGFGNQTAGVWAPDALKNLSLDVWVNAFIARADSLTLTDEVKLNGAATLQIEYL</sequence>
<evidence type="ECO:0008006" key="4">
    <source>
        <dbReference type="Google" id="ProtNLM"/>
    </source>
</evidence>
<reference evidence="2 3" key="1">
    <citation type="submission" date="2016-10" db="EMBL/GenBank/DDBJ databases">
        <authorList>
            <person name="de Groot N.N."/>
        </authorList>
    </citation>
    <scope>NUCLEOTIDE SEQUENCE [LARGE SCALE GENOMIC DNA]</scope>
    <source>
        <strain evidence="2 3">BS3662</strain>
    </source>
</reference>
<accession>A0A1H5MQY5</accession>
<gene>
    <name evidence="2" type="ORF">SAMN04490194_5023</name>
</gene>
<dbReference type="EMBL" id="FNTY01000002">
    <property type="protein sequence ID" value="SEE91789.1"/>
    <property type="molecule type" value="Genomic_DNA"/>
</dbReference>